<name>A0ABT1QDS3_9NOCA</name>
<accession>A0ABT1QDS3</accession>
<dbReference type="InterPro" id="IPR009061">
    <property type="entry name" value="DNA-bd_dom_put_sf"/>
</dbReference>
<dbReference type="InterPro" id="IPR041657">
    <property type="entry name" value="HTH_17"/>
</dbReference>
<dbReference type="InterPro" id="IPR010093">
    <property type="entry name" value="SinI_DNA-bd"/>
</dbReference>
<keyword evidence="3" id="KW-1185">Reference proteome</keyword>
<evidence type="ECO:0000313" key="3">
    <source>
        <dbReference type="Proteomes" id="UP001524501"/>
    </source>
</evidence>
<dbReference type="SUPFAM" id="SSF46955">
    <property type="entry name" value="Putative DNA-binding domain"/>
    <property type="match status" value="1"/>
</dbReference>
<sequence length="65" mass="7598">MSLPILLTVGDTARLLSVSEKTVRRMYRSGELAYVRIGRSGRYIRISSDDVHEWLRSRRCRTSRN</sequence>
<dbReference type="InterPro" id="IPR036388">
    <property type="entry name" value="WH-like_DNA-bd_sf"/>
</dbReference>
<proteinExistence type="predicted"/>
<feature type="domain" description="Helix-turn-helix" evidence="1">
    <location>
        <begin position="6"/>
        <end position="59"/>
    </location>
</feature>
<dbReference type="RefSeq" id="WP_255969776.1">
    <property type="nucleotide sequence ID" value="NZ_JANFQF010000011.1"/>
</dbReference>
<evidence type="ECO:0000259" key="1">
    <source>
        <dbReference type="Pfam" id="PF12728"/>
    </source>
</evidence>
<dbReference type="NCBIfam" id="TIGR01764">
    <property type="entry name" value="excise"/>
    <property type="match status" value="1"/>
</dbReference>
<comment type="caution">
    <text evidence="2">The sequence shown here is derived from an EMBL/GenBank/DDBJ whole genome shotgun (WGS) entry which is preliminary data.</text>
</comment>
<dbReference type="EMBL" id="JANFQF010000011">
    <property type="protein sequence ID" value="MCQ4120434.1"/>
    <property type="molecule type" value="Genomic_DNA"/>
</dbReference>
<reference evidence="2 3" key="1">
    <citation type="submission" date="2022-07" db="EMBL/GenBank/DDBJ databases">
        <title>Degradation activity of malathion, p-nitrophenol and potential low-temperature adaptation strategy of Rhodococcus sp. FXJ9.536.</title>
        <authorList>
            <person name="Huang J."/>
            <person name="Huang Y."/>
        </authorList>
    </citation>
    <scope>NUCLEOTIDE SEQUENCE [LARGE SCALE GENOMIC DNA]</scope>
    <source>
        <strain evidence="2 3">FXJ9.536</strain>
    </source>
</reference>
<protein>
    <submittedName>
        <fullName evidence="2">Helix-turn-helix domain-containing protein</fullName>
    </submittedName>
</protein>
<gene>
    <name evidence="2" type="ORF">NOF53_14860</name>
</gene>
<dbReference type="Pfam" id="PF12728">
    <property type="entry name" value="HTH_17"/>
    <property type="match status" value="1"/>
</dbReference>
<organism evidence="2 3">
    <name type="scientific">Rhodococcus tibetensis</name>
    <dbReference type="NCBI Taxonomy" id="2965064"/>
    <lineage>
        <taxon>Bacteria</taxon>
        <taxon>Bacillati</taxon>
        <taxon>Actinomycetota</taxon>
        <taxon>Actinomycetes</taxon>
        <taxon>Mycobacteriales</taxon>
        <taxon>Nocardiaceae</taxon>
        <taxon>Rhodococcus</taxon>
    </lineage>
</organism>
<evidence type="ECO:0000313" key="2">
    <source>
        <dbReference type="EMBL" id="MCQ4120434.1"/>
    </source>
</evidence>
<dbReference type="Proteomes" id="UP001524501">
    <property type="component" value="Unassembled WGS sequence"/>
</dbReference>
<dbReference type="Gene3D" id="1.10.10.10">
    <property type="entry name" value="Winged helix-like DNA-binding domain superfamily/Winged helix DNA-binding domain"/>
    <property type="match status" value="1"/>
</dbReference>